<comment type="caution">
    <text evidence="1">The sequence shown here is derived from an EMBL/GenBank/DDBJ whole genome shotgun (WGS) entry which is preliminary data.</text>
</comment>
<name>A0A094QQY7_9ZZZZ</name>
<sequence length="44" mass="4827">MLLSRFWGKSERAVIGEVLVGILPEGILVSDVTHKPKLPEVQAL</sequence>
<gene>
    <name evidence="1" type="ORF">GM51_11235</name>
</gene>
<organism evidence="1">
    <name type="scientific">freshwater metagenome</name>
    <dbReference type="NCBI Taxonomy" id="449393"/>
    <lineage>
        <taxon>unclassified sequences</taxon>
        <taxon>metagenomes</taxon>
        <taxon>ecological metagenomes</taxon>
    </lineage>
</organism>
<dbReference type="EMBL" id="JNSL01000069">
    <property type="protein sequence ID" value="KGA17071.1"/>
    <property type="molecule type" value="Genomic_DNA"/>
</dbReference>
<protein>
    <submittedName>
        <fullName evidence="1">Uncharacterized protein</fullName>
    </submittedName>
</protein>
<accession>A0A094QQY7</accession>
<proteinExistence type="predicted"/>
<evidence type="ECO:0000313" key="1">
    <source>
        <dbReference type="EMBL" id="KGA17071.1"/>
    </source>
</evidence>
<reference evidence="1" key="1">
    <citation type="submission" date="2014-06" db="EMBL/GenBank/DDBJ databases">
        <title>Key roles for freshwater Actinobacteria revealed by deep metagenomic sequencing.</title>
        <authorList>
            <person name="Ghai R."/>
            <person name="Mizuno C.M."/>
            <person name="Picazo A."/>
            <person name="Camacho A."/>
            <person name="Rodriguez-Valera F."/>
        </authorList>
    </citation>
    <scope>NUCLEOTIDE SEQUENCE</scope>
</reference>
<dbReference type="AlphaFoldDB" id="A0A094QQY7"/>